<dbReference type="InterPro" id="IPR000594">
    <property type="entry name" value="ThiF_NAD_FAD-bd"/>
</dbReference>
<reference evidence="5 6" key="1">
    <citation type="submission" date="2020-07" db="EMBL/GenBank/DDBJ databases">
        <title>Sequencing the genomes of 1000 actinobacteria strains.</title>
        <authorList>
            <person name="Klenk H.-P."/>
        </authorList>
    </citation>
    <scope>NUCLEOTIDE SEQUENCE [LARGE SCALE GENOMIC DNA]</scope>
    <source>
        <strain evidence="5 6">DSM 103164</strain>
    </source>
</reference>
<keyword evidence="1 5" id="KW-0808">Transferase</keyword>
<feature type="domain" description="Rhodanese" evidence="4">
    <location>
        <begin position="301"/>
        <end position="387"/>
    </location>
</feature>
<name>A0A7Z0D6G8_9ACTN</name>
<dbReference type="Pfam" id="PF00899">
    <property type="entry name" value="ThiF"/>
    <property type="match status" value="1"/>
</dbReference>
<dbReference type="SMART" id="SM00450">
    <property type="entry name" value="RHOD"/>
    <property type="match status" value="1"/>
</dbReference>
<dbReference type="GO" id="GO:0005829">
    <property type="term" value="C:cytosol"/>
    <property type="evidence" value="ECO:0007669"/>
    <property type="project" value="TreeGrafter"/>
</dbReference>
<dbReference type="FunFam" id="3.40.50.720:FF:000033">
    <property type="entry name" value="Adenylyltransferase and sulfurtransferase MOCS3"/>
    <property type="match status" value="1"/>
</dbReference>
<keyword evidence="3" id="KW-0067">ATP-binding</keyword>
<dbReference type="InterPro" id="IPR001763">
    <property type="entry name" value="Rhodanese-like_dom"/>
</dbReference>
<proteinExistence type="predicted"/>
<dbReference type="GO" id="GO:0008146">
    <property type="term" value="F:sulfotransferase activity"/>
    <property type="evidence" value="ECO:0007669"/>
    <property type="project" value="TreeGrafter"/>
</dbReference>
<evidence type="ECO:0000256" key="3">
    <source>
        <dbReference type="ARBA" id="ARBA00022840"/>
    </source>
</evidence>
<keyword evidence="2" id="KW-0547">Nucleotide-binding</keyword>
<dbReference type="PANTHER" id="PTHR10953">
    <property type="entry name" value="UBIQUITIN-ACTIVATING ENZYME E1"/>
    <property type="match status" value="1"/>
</dbReference>
<dbReference type="GO" id="GO:0016779">
    <property type="term" value="F:nucleotidyltransferase activity"/>
    <property type="evidence" value="ECO:0007669"/>
    <property type="project" value="UniProtKB-KW"/>
</dbReference>
<dbReference type="SUPFAM" id="SSF69572">
    <property type="entry name" value="Activating enzymes of the ubiquitin-like proteins"/>
    <property type="match status" value="1"/>
</dbReference>
<dbReference type="NCBIfam" id="NF004281">
    <property type="entry name" value="PRK05690.1"/>
    <property type="match status" value="1"/>
</dbReference>
<sequence length="388" mass="40688">MDPLVSPGAELEPAELGRYSRHLLIPDIGMVGQRRLKNARVLVVGAGGLGSPALLYLAAAGVGTIGVIDFDVVDESNLQRQVLHGVADVGRSKVESAAARLAELNPLVTVRTHREPLTADNARAVVAEYDLVVDGADNFATRYLVNDACALAGLPCVWASIFRFDGQVSVLWAGHGPCYRCIYPEPPPPGAVPSCAEGGVLGVLPGVIGSVQAAEAIKLITGAGEPLVGRLLVHDALGQDWRTLRVEADPGCPLCGPDATIDGLVDYGEFCGTPAPGDPVEEDDGISAEELRRLLAERSAGRADFTLIDIREPAETAVSQIAGAELVPKGLIEADPDRLPPGAVVLYCRSGARSGQVRELLRARGRDVEHLRGGITAWAGEIEPGLPV</sequence>
<dbReference type="AlphaFoldDB" id="A0A7Z0D6G8"/>
<dbReference type="InterPro" id="IPR036873">
    <property type="entry name" value="Rhodanese-like_dom_sf"/>
</dbReference>
<dbReference type="GO" id="GO:0008641">
    <property type="term" value="F:ubiquitin-like modifier activating enzyme activity"/>
    <property type="evidence" value="ECO:0007669"/>
    <property type="project" value="InterPro"/>
</dbReference>
<accession>A0A7Z0D6G8</accession>
<dbReference type="RefSeq" id="WP_179443812.1">
    <property type="nucleotide sequence ID" value="NZ_JACBZS010000001.1"/>
</dbReference>
<dbReference type="CDD" id="cd00757">
    <property type="entry name" value="ThiF_MoeB_HesA_family"/>
    <property type="match status" value="1"/>
</dbReference>
<dbReference type="GO" id="GO:0005524">
    <property type="term" value="F:ATP binding"/>
    <property type="evidence" value="ECO:0007669"/>
    <property type="project" value="UniProtKB-KW"/>
</dbReference>
<dbReference type="SUPFAM" id="SSF52821">
    <property type="entry name" value="Rhodanese/Cell cycle control phosphatase"/>
    <property type="match status" value="1"/>
</dbReference>
<dbReference type="PROSITE" id="PS50206">
    <property type="entry name" value="RHODANESE_3"/>
    <property type="match status" value="1"/>
</dbReference>
<dbReference type="PANTHER" id="PTHR10953:SF102">
    <property type="entry name" value="ADENYLYLTRANSFERASE AND SULFURTRANSFERASE MOCS3"/>
    <property type="match status" value="1"/>
</dbReference>
<dbReference type="InterPro" id="IPR045886">
    <property type="entry name" value="ThiF/MoeB/HesA"/>
</dbReference>
<dbReference type="Proteomes" id="UP000527616">
    <property type="component" value="Unassembled WGS sequence"/>
</dbReference>
<keyword evidence="5" id="KW-0548">Nucleotidyltransferase</keyword>
<evidence type="ECO:0000256" key="2">
    <source>
        <dbReference type="ARBA" id="ARBA00022741"/>
    </source>
</evidence>
<dbReference type="Gene3D" id="3.40.250.10">
    <property type="entry name" value="Rhodanese-like domain"/>
    <property type="match status" value="1"/>
</dbReference>
<evidence type="ECO:0000256" key="1">
    <source>
        <dbReference type="ARBA" id="ARBA00022679"/>
    </source>
</evidence>
<evidence type="ECO:0000313" key="5">
    <source>
        <dbReference type="EMBL" id="NYI69782.1"/>
    </source>
</evidence>
<comment type="caution">
    <text evidence="5">The sequence shown here is derived from an EMBL/GenBank/DDBJ whole genome shotgun (WGS) entry which is preliminary data.</text>
</comment>
<evidence type="ECO:0000313" key="6">
    <source>
        <dbReference type="Proteomes" id="UP000527616"/>
    </source>
</evidence>
<keyword evidence="6" id="KW-1185">Reference proteome</keyword>
<dbReference type="InterPro" id="IPR035985">
    <property type="entry name" value="Ubiquitin-activating_enz"/>
</dbReference>
<dbReference type="CDD" id="cd00158">
    <property type="entry name" value="RHOD"/>
    <property type="match status" value="1"/>
</dbReference>
<evidence type="ECO:0000259" key="4">
    <source>
        <dbReference type="PROSITE" id="PS50206"/>
    </source>
</evidence>
<organism evidence="5 6">
    <name type="scientific">Naumannella cuiyingiana</name>
    <dbReference type="NCBI Taxonomy" id="1347891"/>
    <lineage>
        <taxon>Bacteria</taxon>
        <taxon>Bacillati</taxon>
        <taxon>Actinomycetota</taxon>
        <taxon>Actinomycetes</taxon>
        <taxon>Propionibacteriales</taxon>
        <taxon>Propionibacteriaceae</taxon>
        <taxon>Naumannella</taxon>
    </lineage>
</organism>
<gene>
    <name evidence="5" type="ORF">GGQ54_000342</name>
</gene>
<dbReference type="Pfam" id="PF00581">
    <property type="entry name" value="Rhodanese"/>
    <property type="match status" value="1"/>
</dbReference>
<dbReference type="EMBL" id="JACBZS010000001">
    <property type="protein sequence ID" value="NYI69782.1"/>
    <property type="molecule type" value="Genomic_DNA"/>
</dbReference>
<dbReference type="Gene3D" id="3.40.50.720">
    <property type="entry name" value="NAD(P)-binding Rossmann-like Domain"/>
    <property type="match status" value="1"/>
</dbReference>
<dbReference type="GO" id="GO:0004792">
    <property type="term" value="F:thiosulfate-cyanide sulfurtransferase activity"/>
    <property type="evidence" value="ECO:0007669"/>
    <property type="project" value="TreeGrafter"/>
</dbReference>
<protein>
    <submittedName>
        <fullName evidence="5">Adenylyltransferase/sulfurtransferase</fullName>
    </submittedName>
</protein>